<comment type="caution">
    <text evidence="3">The sequence shown here is derived from an EMBL/GenBank/DDBJ whole genome shotgun (WGS) entry which is preliminary data.</text>
</comment>
<accession>A0A9P3FYK7</accession>
<organism evidence="3 4">
    <name type="scientific">Phanerochaete sordida</name>
    <dbReference type="NCBI Taxonomy" id="48140"/>
    <lineage>
        <taxon>Eukaryota</taxon>
        <taxon>Fungi</taxon>
        <taxon>Dikarya</taxon>
        <taxon>Basidiomycota</taxon>
        <taxon>Agaricomycotina</taxon>
        <taxon>Agaricomycetes</taxon>
        <taxon>Polyporales</taxon>
        <taxon>Phanerochaetaceae</taxon>
        <taxon>Phanerochaete</taxon>
    </lineage>
</organism>
<evidence type="ECO:0000256" key="2">
    <source>
        <dbReference type="ARBA" id="ARBA00023239"/>
    </source>
</evidence>
<dbReference type="Gene3D" id="1.10.600.10">
    <property type="entry name" value="Farnesyl Diphosphate Synthase"/>
    <property type="match status" value="1"/>
</dbReference>
<sequence length="314" mass="35520">MTVNVSEHGKCLATKPMPELARFALTEFMQRTGIPMPSFDRSLLNDEVSKLVRAEAQTWDTGGLSPERLERALACGIDMGRIVFRHLPLHVQVRIAVRTALCVFVDDFDAGLENIAEFVERFHDGRPQLHPLLDLLAGELRRTPEYVHSYGAAGVVTSTVQFISSEVMERDAGTQPVSEVAQEFLVYRRLRNGIAEAYAFPIWEKTQFPSPSAHIQAVPATMDFICYANDVLSFYKEELVGETENFIHNRARITGKGVEAALMDTMEDAVDAVNRARKILRGDERQAWESFMEGYVMFHFLTPRYKLEKLLCSD</sequence>
<name>A0A9P3FYK7_9APHY</name>
<dbReference type="SFLD" id="SFLDS00005">
    <property type="entry name" value="Isoprenoid_Synthase_Type_I"/>
    <property type="match status" value="1"/>
</dbReference>
<dbReference type="AlphaFoldDB" id="A0A9P3FYK7"/>
<dbReference type="InterPro" id="IPR024652">
    <property type="entry name" value="Trichodiene_synth"/>
</dbReference>
<evidence type="ECO:0000313" key="4">
    <source>
        <dbReference type="Proteomes" id="UP000703269"/>
    </source>
</evidence>
<comment type="similarity">
    <text evidence="1">Belongs to the trichodiene synthase family.</text>
</comment>
<dbReference type="OrthoDB" id="2998174at2759"/>
<keyword evidence="4" id="KW-1185">Reference proteome</keyword>
<keyword evidence="2" id="KW-0456">Lyase</keyword>
<dbReference type="SFLD" id="SFLDG01021">
    <property type="entry name" value="Trichodiene_Synthase_Like"/>
    <property type="match status" value="1"/>
</dbReference>
<dbReference type="EMBL" id="BPQB01000001">
    <property type="protein sequence ID" value="GJE84887.1"/>
    <property type="molecule type" value="Genomic_DNA"/>
</dbReference>
<dbReference type="Pfam" id="PF06330">
    <property type="entry name" value="TRI5"/>
    <property type="match status" value="1"/>
</dbReference>
<reference evidence="3 4" key="1">
    <citation type="submission" date="2021-08" db="EMBL/GenBank/DDBJ databases">
        <title>Draft Genome Sequence of Phanerochaete sordida strain YK-624.</title>
        <authorList>
            <person name="Mori T."/>
            <person name="Dohra H."/>
            <person name="Suzuki T."/>
            <person name="Kawagishi H."/>
            <person name="Hirai H."/>
        </authorList>
    </citation>
    <scope>NUCLEOTIDE SEQUENCE [LARGE SCALE GENOMIC DNA]</scope>
    <source>
        <strain evidence="3 4">YK-624</strain>
    </source>
</reference>
<dbReference type="InterPro" id="IPR008949">
    <property type="entry name" value="Isoprenoid_synthase_dom_sf"/>
</dbReference>
<dbReference type="Proteomes" id="UP000703269">
    <property type="component" value="Unassembled WGS sequence"/>
</dbReference>
<evidence type="ECO:0000256" key="1">
    <source>
        <dbReference type="ARBA" id="ARBA00007946"/>
    </source>
</evidence>
<evidence type="ECO:0000313" key="3">
    <source>
        <dbReference type="EMBL" id="GJE84887.1"/>
    </source>
</evidence>
<proteinExistence type="inferred from homology"/>
<gene>
    <name evidence="3" type="ORF">PsYK624_009630</name>
</gene>
<protein>
    <submittedName>
        <fullName evidence="3">Terpene cyclase</fullName>
    </submittedName>
</protein>
<dbReference type="GO" id="GO:0016838">
    <property type="term" value="F:carbon-oxygen lyase activity, acting on phosphates"/>
    <property type="evidence" value="ECO:0007669"/>
    <property type="project" value="InterPro"/>
</dbReference>
<dbReference type="SUPFAM" id="SSF48576">
    <property type="entry name" value="Terpenoid synthases"/>
    <property type="match status" value="1"/>
</dbReference>